<dbReference type="EMBL" id="JAWDGP010002436">
    <property type="protein sequence ID" value="KAK3783174.1"/>
    <property type="molecule type" value="Genomic_DNA"/>
</dbReference>
<gene>
    <name evidence="1" type="ORF">RRG08_046968</name>
</gene>
<proteinExistence type="predicted"/>
<sequence>MRGQVDLMTAIMGPSGHGISVTISPHRAEHCDSGHAMHCPQPTVLRHESGDRNMSCSYLYGSCVTEAMVQDKLALRAPIFLHYSTINIITEPFTCCRVFPTVHGTACRSTHDAAPTRQCRVSSAAALDLLGRLRHTVQA</sequence>
<evidence type="ECO:0000313" key="1">
    <source>
        <dbReference type="EMBL" id="KAK3783174.1"/>
    </source>
</evidence>
<evidence type="ECO:0000313" key="2">
    <source>
        <dbReference type="Proteomes" id="UP001283361"/>
    </source>
</evidence>
<protein>
    <submittedName>
        <fullName evidence="1">Uncharacterized protein</fullName>
    </submittedName>
</protein>
<accession>A0AAE1A8F5</accession>
<dbReference type="AlphaFoldDB" id="A0AAE1A8F5"/>
<reference evidence="1" key="1">
    <citation type="journal article" date="2023" name="G3 (Bethesda)">
        <title>A reference genome for the long-term kleptoplast-retaining sea slug Elysia crispata morphotype clarki.</title>
        <authorList>
            <person name="Eastman K.E."/>
            <person name="Pendleton A.L."/>
            <person name="Shaikh M.A."/>
            <person name="Suttiyut T."/>
            <person name="Ogas R."/>
            <person name="Tomko P."/>
            <person name="Gavelis G."/>
            <person name="Widhalm J.R."/>
            <person name="Wisecaver J.H."/>
        </authorList>
    </citation>
    <scope>NUCLEOTIDE SEQUENCE</scope>
    <source>
        <strain evidence="1">ECLA1</strain>
    </source>
</reference>
<name>A0AAE1A8F5_9GAST</name>
<comment type="caution">
    <text evidence="1">The sequence shown here is derived from an EMBL/GenBank/DDBJ whole genome shotgun (WGS) entry which is preliminary data.</text>
</comment>
<keyword evidence="2" id="KW-1185">Reference proteome</keyword>
<dbReference type="Proteomes" id="UP001283361">
    <property type="component" value="Unassembled WGS sequence"/>
</dbReference>
<organism evidence="1 2">
    <name type="scientific">Elysia crispata</name>
    <name type="common">lettuce slug</name>
    <dbReference type="NCBI Taxonomy" id="231223"/>
    <lineage>
        <taxon>Eukaryota</taxon>
        <taxon>Metazoa</taxon>
        <taxon>Spiralia</taxon>
        <taxon>Lophotrochozoa</taxon>
        <taxon>Mollusca</taxon>
        <taxon>Gastropoda</taxon>
        <taxon>Heterobranchia</taxon>
        <taxon>Euthyneura</taxon>
        <taxon>Panpulmonata</taxon>
        <taxon>Sacoglossa</taxon>
        <taxon>Placobranchoidea</taxon>
        <taxon>Plakobranchidae</taxon>
        <taxon>Elysia</taxon>
    </lineage>
</organism>